<organism evidence="2 3">
    <name type="scientific">Salibacterium salarium</name>
    <dbReference type="NCBI Taxonomy" id="284579"/>
    <lineage>
        <taxon>Bacteria</taxon>
        <taxon>Bacillati</taxon>
        <taxon>Bacillota</taxon>
        <taxon>Bacilli</taxon>
        <taxon>Bacillales</taxon>
        <taxon>Bacillaceae</taxon>
    </lineage>
</organism>
<dbReference type="AlphaFoldDB" id="A0A3R9P822"/>
<evidence type="ECO:0000256" key="1">
    <source>
        <dbReference type="SAM" id="Coils"/>
    </source>
</evidence>
<feature type="coiled-coil region" evidence="1">
    <location>
        <begin position="262"/>
        <end position="308"/>
    </location>
</feature>
<protein>
    <submittedName>
        <fullName evidence="2">Uncharacterized protein</fullName>
    </submittedName>
</protein>
<comment type="caution">
    <text evidence="2">The sequence shown here is derived from an EMBL/GenBank/DDBJ whole genome shotgun (WGS) entry which is preliminary data.</text>
</comment>
<sequence length="312" mass="37110">MAKDWLMHPWLEKFLPDHLRPVDDHIFSDAHGLVLIQETEAALNRLIEHGKQVKSAQTFKKNGKTFHFRLKINQKRMKLLSYENHKSEAALKKRIVIEYIRKAYVPKSRQTRCKEATVQYIKNGQTYVRSIQKSKYFNGVFEKLEMLDDALLGGLIEKTSTHSTPLSPPESREDQDFIHSSEEPFYFIQHLDNKIESSWQSLDYLLENRLKKLLEETYLTGFVYDSLDIEERYMVKRMLQTDIPSLVDTYLSLSEENKEKQKEQIYEALVKMEVNIRSLREKAEHFKMDKMEQLLELNERRYRVTKNNNQSE</sequence>
<proteinExistence type="predicted"/>
<dbReference type="OrthoDB" id="2921822at2"/>
<dbReference type="RefSeq" id="WP_125555810.1">
    <property type="nucleotide sequence ID" value="NZ_RBVX01000008.1"/>
</dbReference>
<reference evidence="2 3" key="1">
    <citation type="submission" date="2018-10" db="EMBL/GenBank/DDBJ databases">
        <title>Draft genome sequence of Bacillus salarius IM0101, isolated from a hypersaline soil in Inner Mongolia, China.</title>
        <authorList>
            <person name="Yamprayoonswat W."/>
            <person name="Boonvisut S."/>
            <person name="Jumpathong W."/>
            <person name="Sittihan S."/>
            <person name="Ruangsuj P."/>
            <person name="Wanthongcharoen S."/>
            <person name="Thongpramul N."/>
            <person name="Pimmason S."/>
            <person name="Yu B."/>
            <person name="Yasawong M."/>
        </authorList>
    </citation>
    <scope>NUCLEOTIDE SEQUENCE [LARGE SCALE GENOMIC DNA]</scope>
    <source>
        <strain evidence="2 3">IM0101</strain>
    </source>
</reference>
<evidence type="ECO:0000313" key="2">
    <source>
        <dbReference type="EMBL" id="RSL33405.1"/>
    </source>
</evidence>
<evidence type="ECO:0000313" key="3">
    <source>
        <dbReference type="Proteomes" id="UP000275076"/>
    </source>
</evidence>
<keyword evidence="1" id="KW-0175">Coiled coil</keyword>
<dbReference type="Proteomes" id="UP000275076">
    <property type="component" value="Unassembled WGS sequence"/>
</dbReference>
<dbReference type="EMBL" id="RBVX01000008">
    <property type="protein sequence ID" value="RSL33405.1"/>
    <property type="molecule type" value="Genomic_DNA"/>
</dbReference>
<accession>A0A3R9P822</accession>
<keyword evidence="3" id="KW-1185">Reference proteome</keyword>
<gene>
    <name evidence="2" type="ORF">D7Z54_10585</name>
</gene>
<name>A0A3R9P822_9BACI</name>